<dbReference type="PANTHER" id="PTHR42681">
    <property type="entry name" value="MALONYL-COA-ACYL CARRIER PROTEIN TRANSACYLASE, MITOCHONDRIAL"/>
    <property type="match status" value="1"/>
</dbReference>
<evidence type="ECO:0000256" key="3">
    <source>
        <dbReference type="ARBA" id="ARBA00022679"/>
    </source>
</evidence>
<comment type="similarity">
    <text evidence="1">Belongs to the FabD family.</text>
</comment>
<organism evidence="7 8">
    <name type="scientific">Lagenidium giganteum</name>
    <dbReference type="NCBI Taxonomy" id="4803"/>
    <lineage>
        <taxon>Eukaryota</taxon>
        <taxon>Sar</taxon>
        <taxon>Stramenopiles</taxon>
        <taxon>Oomycota</taxon>
        <taxon>Peronosporomycetes</taxon>
        <taxon>Pythiales</taxon>
        <taxon>Pythiaceae</taxon>
    </lineage>
</organism>
<comment type="caution">
    <text evidence="7">The sequence shown here is derived from an EMBL/GenBank/DDBJ whole genome shotgun (WGS) entry which is preliminary data.</text>
</comment>
<proteinExistence type="inferred from homology"/>
<dbReference type="InterPro" id="IPR016035">
    <property type="entry name" value="Acyl_Trfase/lysoPLipase"/>
</dbReference>
<dbReference type="Gene3D" id="3.30.70.250">
    <property type="entry name" value="Malonyl-CoA ACP transacylase, ACP-binding"/>
    <property type="match status" value="1"/>
</dbReference>
<evidence type="ECO:0000256" key="4">
    <source>
        <dbReference type="ARBA" id="ARBA00023315"/>
    </source>
</evidence>
<dbReference type="SMART" id="SM00827">
    <property type="entry name" value="PKS_AT"/>
    <property type="match status" value="1"/>
</dbReference>
<dbReference type="Gene3D" id="3.40.366.10">
    <property type="entry name" value="Malonyl-Coenzyme A Acyl Carrier Protein, domain 2"/>
    <property type="match status" value="1"/>
</dbReference>
<dbReference type="InterPro" id="IPR004410">
    <property type="entry name" value="Malonyl_CoA-ACP_transAc_FabD"/>
</dbReference>
<dbReference type="GO" id="GO:0005835">
    <property type="term" value="C:fatty acid synthase complex"/>
    <property type="evidence" value="ECO:0007669"/>
    <property type="project" value="InterPro"/>
</dbReference>
<gene>
    <name evidence="7" type="ORF">N0F65_000182</name>
</gene>
<dbReference type="SUPFAM" id="SSF55048">
    <property type="entry name" value="Probable ACP-binding domain of malonyl-CoA ACP transacylase"/>
    <property type="match status" value="1"/>
</dbReference>
<keyword evidence="4" id="KW-0012">Acyltransferase</keyword>
<dbReference type="EMBL" id="DAKRPA010000162">
    <property type="protein sequence ID" value="DAZ96616.1"/>
    <property type="molecule type" value="Genomic_DNA"/>
</dbReference>
<evidence type="ECO:0000256" key="2">
    <source>
        <dbReference type="ARBA" id="ARBA00013258"/>
    </source>
</evidence>
<dbReference type="GO" id="GO:0004314">
    <property type="term" value="F:[acyl-carrier-protein] S-malonyltransferase activity"/>
    <property type="evidence" value="ECO:0007669"/>
    <property type="project" value="UniProtKB-EC"/>
</dbReference>
<dbReference type="NCBIfam" id="TIGR00128">
    <property type="entry name" value="fabD"/>
    <property type="match status" value="1"/>
</dbReference>
<evidence type="ECO:0000256" key="5">
    <source>
        <dbReference type="ARBA" id="ARBA00048462"/>
    </source>
</evidence>
<sequence length="330" mass="35410">MAWRAKHATALVFPGQGSQRVGMSKELLENWPRVVADVWEEASEAIKVNLTRLVVDGPQDKLTETQFAQPAILSHSIAVLRVLQQEAGLRVMPDANVHSAMGHSLGEYSALVAAEALPFADAVQLVHFRGRVMQEAVPRGVGAMAALMPLSSADAEDVCCRAAADTSSVCQVANYNSSKQIVISGNSAAVDAAVALAKSDKKVRRAVPLDVSAPFHCQLMRPAATQLADKMATMTTWRGPSVPIVWNTEAQGSIKNSDEMQEALKNQVTAPVQWSQSVDWCLEQGVREFLELGHGGVLTGLIKQHAPKAAATSLSSIDQITAFLKQQQQA</sequence>
<dbReference type="FunFam" id="3.30.70.250:FF:000001">
    <property type="entry name" value="Malonyl CoA-acyl carrier protein transacylase"/>
    <property type="match status" value="1"/>
</dbReference>
<reference evidence="7" key="1">
    <citation type="submission" date="2022-11" db="EMBL/GenBank/DDBJ databases">
        <authorList>
            <person name="Morgan W.R."/>
            <person name="Tartar A."/>
        </authorList>
    </citation>
    <scope>NUCLEOTIDE SEQUENCE</scope>
    <source>
        <strain evidence="7">ARSEF 373</strain>
    </source>
</reference>
<dbReference type="Pfam" id="PF00698">
    <property type="entry name" value="Acyl_transf_1"/>
    <property type="match status" value="1"/>
</dbReference>
<dbReference type="InterPro" id="IPR050858">
    <property type="entry name" value="Mal-CoA-ACP_Trans/PKS_FabD"/>
</dbReference>
<accession>A0AAV2YQW7</accession>
<evidence type="ECO:0000313" key="7">
    <source>
        <dbReference type="EMBL" id="DAZ96616.1"/>
    </source>
</evidence>
<evidence type="ECO:0000259" key="6">
    <source>
        <dbReference type="SMART" id="SM00827"/>
    </source>
</evidence>
<dbReference type="PRINTS" id="PR01483">
    <property type="entry name" value="FASYNTHASE"/>
</dbReference>
<dbReference type="AlphaFoldDB" id="A0AAV2YQW7"/>
<dbReference type="InterPro" id="IPR001227">
    <property type="entry name" value="Ac_transferase_dom_sf"/>
</dbReference>
<dbReference type="GO" id="GO:0005829">
    <property type="term" value="C:cytosol"/>
    <property type="evidence" value="ECO:0007669"/>
    <property type="project" value="TreeGrafter"/>
</dbReference>
<name>A0AAV2YQW7_9STRA</name>
<comment type="catalytic activity">
    <reaction evidence="5">
        <text>holo-[ACP] + malonyl-CoA = malonyl-[ACP] + CoA</text>
        <dbReference type="Rhea" id="RHEA:41792"/>
        <dbReference type="Rhea" id="RHEA-COMP:9623"/>
        <dbReference type="Rhea" id="RHEA-COMP:9685"/>
        <dbReference type="ChEBI" id="CHEBI:57287"/>
        <dbReference type="ChEBI" id="CHEBI:57384"/>
        <dbReference type="ChEBI" id="CHEBI:64479"/>
        <dbReference type="ChEBI" id="CHEBI:78449"/>
        <dbReference type="EC" id="2.3.1.39"/>
    </reaction>
</comment>
<dbReference type="Proteomes" id="UP001146120">
    <property type="component" value="Unassembled WGS sequence"/>
</dbReference>
<dbReference type="SUPFAM" id="SSF52151">
    <property type="entry name" value="FabD/lysophospholipase-like"/>
    <property type="match status" value="1"/>
</dbReference>
<dbReference type="InterPro" id="IPR003965">
    <property type="entry name" value="Fatty_acid_synthase"/>
</dbReference>
<protein>
    <recommendedName>
        <fullName evidence="2">[acyl-carrier-protein] S-malonyltransferase</fullName>
        <ecNumber evidence="2">2.3.1.39</ecNumber>
    </recommendedName>
</protein>
<dbReference type="GO" id="GO:0006633">
    <property type="term" value="P:fatty acid biosynthetic process"/>
    <property type="evidence" value="ECO:0007669"/>
    <property type="project" value="InterPro"/>
</dbReference>
<evidence type="ECO:0000256" key="1">
    <source>
        <dbReference type="ARBA" id="ARBA00008217"/>
    </source>
</evidence>
<dbReference type="PANTHER" id="PTHR42681:SF1">
    <property type="entry name" value="MALONYL-COA-ACYL CARRIER PROTEIN TRANSACYLASE, MITOCHONDRIAL"/>
    <property type="match status" value="1"/>
</dbReference>
<dbReference type="InterPro" id="IPR016036">
    <property type="entry name" value="Malonyl_transacylase_ACP-bd"/>
</dbReference>
<feature type="domain" description="Malonyl-CoA:ACP transacylase (MAT)" evidence="6">
    <location>
        <begin position="12"/>
        <end position="328"/>
    </location>
</feature>
<keyword evidence="3" id="KW-0808">Transferase</keyword>
<dbReference type="InterPro" id="IPR014043">
    <property type="entry name" value="Acyl_transferase_dom"/>
</dbReference>
<evidence type="ECO:0000313" key="8">
    <source>
        <dbReference type="Proteomes" id="UP001146120"/>
    </source>
</evidence>
<keyword evidence="8" id="KW-1185">Reference proteome</keyword>
<dbReference type="InterPro" id="IPR024925">
    <property type="entry name" value="Malonyl_CoA-ACP_transAc"/>
</dbReference>
<dbReference type="EC" id="2.3.1.39" evidence="2"/>
<dbReference type="GO" id="GO:0004312">
    <property type="term" value="F:fatty acid synthase activity"/>
    <property type="evidence" value="ECO:0007669"/>
    <property type="project" value="InterPro"/>
</dbReference>
<dbReference type="PIRSF" id="PIRSF000446">
    <property type="entry name" value="Mct"/>
    <property type="match status" value="1"/>
</dbReference>
<reference evidence="7" key="2">
    <citation type="journal article" date="2023" name="Microbiol Resour">
        <title>Decontamination and Annotation of the Draft Genome Sequence of the Oomycete Lagenidium giganteum ARSEF 373.</title>
        <authorList>
            <person name="Morgan W.R."/>
            <person name="Tartar A."/>
        </authorList>
    </citation>
    <scope>NUCLEOTIDE SEQUENCE</scope>
    <source>
        <strain evidence="7">ARSEF 373</strain>
    </source>
</reference>